<dbReference type="AlphaFoldDB" id="A0A7S3PYA4"/>
<reference evidence="2" key="1">
    <citation type="submission" date="2021-01" db="EMBL/GenBank/DDBJ databases">
        <authorList>
            <person name="Corre E."/>
            <person name="Pelletier E."/>
            <person name="Niang G."/>
            <person name="Scheremetjew M."/>
            <person name="Finn R."/>
            <person name="Kale V."/>
            <person name="Holt S."/>
            <person name="Cochrane G."/>
            <person name="Meng A."/>
            <person name="Brown T."/>
            <person name="Cohen L."/>
        </authorList>
    </citation>
    <scope>NUCLEOTIDE SEQUENCE</scope>
    <source>
        <strain evidence="2">MM31A-1</strain>
    </source>
</reference>
<evidence type="ECO:0000313" key="2">
    <source>
        <dbReference type="EMBL" id="CAE0459157.1"/>
    </source>
</evidence>
<evidence type="ECO:0000256" key="1">
    <source>
        <dbReference type="SAM" id="MobiDB-lite"/>
    </source>
</evidence>
<gene>
    <name evidence="2" type="ORF">CDEB00056_LOCUS3998</name>
</gene>
<sequence>MTNPDYLMPSRVTFTGGNADNDDASSLRTEKKSNRRRIRTDGTSPVDKRKSSIRYKFMLEAVRQELLDLQKENEQLRIIVREKISPRGLAEQILLDAEAPAVDVYLPSSVMMDDVNEFVEEEDSNVRALNDGVKDISMKPAVAFEKPLPQSPRRLKTKYGKVIGGNDRSTSQIPRVLSVPRFKREATFASCRKEEEEKIDHTDYHFGGVESLAAALSGDIAF</sequence>
<protein>
    <recommendedName>
        <fullName evidence="3">BZIP domain-containing protein</fullName>
    </recommendedName>
</protein>
<accession>A0A7S3PYA4</accession>
<evidence type="ECO:0008006" key="3">
    <source>
        <dbReference type="Google" id="ProtNLM"/>
    </source>
</evidence>
<organism evidence="2">
    <name type="scientific">Chaetoceros debilis</name>
    <dbReference type="NCBI Taxonomy" id="122233"/>
    <lineage>
        <taxon>Eukaryota</taxon>
        <taxon>Sar</taxon>
        <taxon>Stramenopiles</taxon>
        <taxon>Ochrophyta</taxon>
        <taxon>Bacillariophyta</taxon>
        <taxon>Coscinodiscophyceae</taxon>
        <taxon>Chaetocerotophycidae</taxon>
        <taxon>Chaetocerotales</taxon>
        <taxon>Chaetocerotaceae</taxon>
        <taxon>Chaetoceros</taxon>
    </lineage>
</organism>
<proteinExistence type="predicted"/>
<feature type="region of interest" description="Disordered" evidence="1">
    <location>
        <begin position="1"/>
        <end position="47"/>
    </location>
</feature>
<name>A0A7S3PYA4_9STRA</name>
<dbReference type="EMBL" id="HBIO01005613">
    <property type="protein sequence ID" value="CAE0459157.1"/>
    <property type="molecule type" value="Transcribed_RNA"/>
</dbReference>